<sequence length="61" mass="6720">MPEAETIDAVTAPIMKGNVQCQSSATKYRFTLKRENKAGRSDEAPSAVMGQGEYANTKRRK</sequence>
<name>A0ABP9ZTN6_9GAMM</name>
<protein>
    <submittedName>
        <fullName evidence="2">Uncharacterized protein</fullName>
    </submittedName>
</protein>
<evidence type="ECO:0000313" key="2">
    <source>
        <dbReference type="EMBL" id="GAA6132802.1"/>
    </source>
</evidence>
<dbReference type="Proteomes" id="UP001486808">
    <property type="component" value="Unassembled WGS sequence"/>
</dbReference>
<accession>A0ABP9ZTN6</accession>
<comment type="caution">
    <text evidence="2">The sequence shown here is derived from an EMBL/GenBank/DDBJ whole genome shotgun (WGS) entry which is preliminary data.</text>
</comment>
<organism evidence="2 3">
    <name type="scientific">Halopseudomonas sabulinigri</name>
    <dbReference type="NCBI Taxonomy" id="472181"/>
    <lineage>
        <taxon>Bacteria</taxon>
        <taxon>Pseudomonadati</taxon>
        <taxon>Pseudomonadota</taxon>
        <taxon>Gammaproteobacteria</taxon>
        <taxon>Pseudomonadales</taxon>
        <taxon>Pseudomonadaceae</taxon>
        <taxon>Halopseudomonas</taxon>
    </lineage>
</organism>
<reference evidence="2 3" key="1">
    <citation type="submission" date="2024-04" db="EMBL/GenBank/DDBJ databases">
        <title>Draft genome sequence of Halopseudomonas sabulinigri NBRC 116187.</title>
        <authorList>
            <person name="Miyakawa T."/>
            <person name="Kusuya Y."/>
            <person name="Miura T."/>
        </authorList>
    </citation>
    <scope>NUCLEOTIDE SEQUENCE [LARGE SCALE GENOMIC DNA]</scope>
    <source>
        <strain evidence="2 3">4NH20-0042</strain>
    </source>
</reference>
<evidence type="ECO:0000313" key="3">
    <source>
        <dbReference type="Proteomes" id="UP001486808"/>
    </source>
</evidence>
<keyword evidence="3" id="KW-1185">Reference proteome</keyword>
<proteinExistence type="predicted"/>
<dbReference type="EMBL" id="BAABWD010000005">
    <property type="protein sequence ID" value="GAA6132802.1"/>
    <property type="molecule type" value="Genomic_DNA"/>
</dbReference>
<evidence type="ECO:0000256" key="1">
    <source>
        <dbReference type="SAM" id="MobiDB-lite"/>
    </source>
</evidence>
<feature type="region of interest" description="Disordered" evidence="1">
    <location>
        <begin position="36"/>
        <end position="61"/>
    </location>
</feature>
<gene>
    <name evidence="2" type="ORF">NBRC116187_31620</name>
</gene>